<feature type="transmembrane region" description="Helical" evidence="10">
    <location>
        <begin position="479"/>
        <end position="500"/>
    </location>
</feature>
<dbReference type="GO" id="GO:0005886">
    <property type="term" value="C:plasma membrane"/>
    <property type="evidence" value="ECO:0007669"/>
    <property type="project" value="UniProtKB-SubCell"/>
</dbReference>
<comment type="similarity">
    <text evidence="3 10">Belongs to the glycosyltransferase 39 family.</text>
</comment>
<dbReference type="Pfam" id="PF16192">
    <property type="entry name" value="PMT_4TMC"/>
    <property type="match status" value="1"/>
</dbReference>
<evidence type="ECO:0000256" key="2">
    <source>
        <dbReference type="ARBA" id="ARBA00004922"/>
    </source>
</evidence>
<dbReference type="AlphaFoldDB" id="A0A5J6Z799"/>
<dbReference type="Pfam" id="PF02366">
    <property type="entry name" value="PMT"/>
    <property type="match status" value="1"/>
</dbReference>
<evidence type="ECO:0000256" key="8">
    <source>
        <dbReference type="ARBA" id="ARBA00023136"/>
    </source>
</evidence>
<dbReference type="PANTHER" id="PTHR10050">
    <property type="entry name" value="DOLICHYL-PHOSPHATE-MANNOSE--PROTEIN MANNOSYLTRANSFERASE"/>
    <property type="match status" value="1"/>
</dbReference>
<keyword evidence="8 10" id="KW-0472">Membrane</keyword>
<gene>
    <name evidence="13" type="primary">pmt</name>
    <name evidence="13" type="ORF">CUROG_07645</name>
</gene>
<feature type="transmembrane region" description="Helical" evidence="10">
    <location>
        <begin position="230"/>
        <end position="248"/>
    </location>
</feature>
<dbReference type="InterPro" id="IPR003342">
    <property type="entry name" value="ArnT-like_N"/>
</dbReference>
<feature type="domain" description="Protein O-mannosyl-transferase C-terminal four TM" evidence="12">
    <location>
        <begin position="319"/>
        <end position="519"/>
    </location>
</feature>
<feature type="transmembrane region" description="Helical" evidence="10">
    <location>
        <begin position="407"/>
        <end position="423"/>
    </location>
</feature>
<dbReference type="PANTHER" id="PTHR10050:SF46">
    <property type="entry name" value="PROTEIN O-MANNOSYL-TRANSFERASE 2"/>
    <property type="match status" value="1"/>
</dbReference>
<evidence type="ECO:0000256" key="3">
    <source>
        <dbReference type="ARBA" id="ARBA00007222"/>
    </source>
</evidence>
<name>A0A5J6Z799_9CORY</name>
<dbReference type="KEGG" id="cuo:CUROG_07645"/>
<proteinExistence type="inferred from homology"/>
<dbReference type="EC" id="2.4.1.-" evidence="10"/>
<feature type="transmembrane region" description="Helical" evidence="10">
    <location>
        <begin position="375"/>
        <end position="400"/>
    </location>
</feature>
<feature type="transmembrane region" description="Helical" evidence="10">
    <location>
        <begin position="108"/>
        <end position="126"/>
    </location>
</feature>
<evidence type="ECO:0000313" key="13">
    <source>
        <dbReference type="EMBL" id="QFQ02878.1"/>
    </source>
</evidence>
<evidence type="ECO:0000256" key="7">
    <source>
        <dbReference type="ARBA" id="ARBA00022989"/>
    </source>
</evidence>
<accession>A0A5J6Z799</accession>
<dbReference type="Proteomes" id="UP000326711">
    <property type="component" value="Chromosome"/>
</dbReference>
<evidence type="ECO:0000256" key="6">
    <source>
        <dbReference type="ARBA" id="ARBA00022692"/>
    </source>
</evidence>
<protein>
    <recommendedName>
        <fullName evidence="9 10">Polyprenol-phosphate-mannose--protein mannosyltransferase</fullName>
        <ecNumber evidence="10">2.4.1.-</ecNumber>
    </recommendedName>
</protein>
<feature type="transmembrane region" description="Helical" evidence="10">
    <location>
        <begin position="260"/>
        <end position="281"/>
    </location>
</feature>
<evidence type="ECO:0000259" key="12">
    <source>
        <dbReference type="Pfam" id="PF16192"/>
    </source>
</evidence>
<comment type="pathway">
    <text evidence="2 10">Protein modification; protein glycosylation.</text>
</comment>
<dbReference type="GO" id="GO:0012505">
    <property type="term" value="C:endomembrane system"/>
    <property type="evidence" value="ECO:0007669"/>
    <property type="project" value="UniProtKB-SubCell"/>
</dbReference>
<evidence type="ECO:0000313" key="14">
    <source>
        <dbReference type="Proteomes" id="UP000326711"/>
    </source>
</evidence>
<reference evidence="14" key="1">
    <citation type="submission" date="2019-10" db="EMBL/GenBank/DDBJ databases">
        <title>Complete genome sequence of Corynebacterium urogenitalis DSM 108747, isolated from the genital tract of a cow.</title>
        <authorList>
            <person name="Ruckert C."/>
            <person name="Ballas P."/>
            <person name="Wagener K."/>
            <person name="Drillich M."/>
            <person name="Kaempfer P."/>
            <person name="Busse H.-J."/>
            <person name="Ehling-Schulz M."/>
        </authorList>
    </citation>
    <scope>NUCLEOTIDE SEQUENCE [LARGE SCALE GENOMIC DNA]</scope>
    <source>
        <strain evidence="14">LMM 1652</strain>
    </source>
</reference>
<evidence type="ECO:0000256" key="5">
    <source>
        <dbReference type="ARBA" id="ARBA00022679"/>
    </source>
</evidence>
<evidence type="ECO:0000256" key="4">
    <source>
        <dbReference type="ARBA" id="ARBA00022676"/>
    </source>
</evidence>
<keyword evidence="4 10" id="KW-0328">Glycosyltransferase</keyword>
<feature type="transmembrane region" description="Helical" evidence="10">
    <location>
        <begin position="138"/>
        <end position="157"/>
    </location>
</feature>
<feature type="transmembrane region" description="Helical" evidence="10">
    <location>
        <begin position="23"/>
        <end position="41"/>
    </location>
</feature>
<dbReference type="EMBL" id="CP045032">
    <property type="protein sequence ID" value="QFQ02878.1"/>
    <property type="molecule type" value="Genomic_DNA"/>
</dbReference>
<feature type="transmembrane region" description="Helical" evidence="10">
    <location>
        <begin position="429"/>
        <end position="448"/>
    </location>
</feature>
<evidence type="ECO:0000256" key="10">
    <source>
        <dbReference type="RuleBase" id="RU367007"/>
    </source>
</evidence>
<dbReference type="InterPro" id="IPR032421">
    <property type="entry name" value="PMT_4TMC"/>
</dbReference>
<evidence type="ECO:0000259" key="11">
    <source>
        <dbReference type="Pfam" id="PF02366"/>
    </source>
</evidence>
<keyword evidence="7 10" id="KW-1133">Transmembrane helix</keyword>
<dbReference type="GO" id="GO:0004169">
    <property type="term" value="F:dolichyl-phosphate-mannose-protein mannosyltransferase activity"/>
    <property type="evidence" value="ECO:0007669"/>
    <property type="project" value="UniProtKB-UniRule"/>
</dbReference>
<feature type="domain" description="ArnT-like N-terminal" evidence="11">
    <location>
        <begin position="109"/>
        <end position="284"/>
    </location>
</feature>
<keyword evidence="5 10" id="KW-0808">Transferase</keyword>
<keyword evidence="14" id="KW-1185">Reference proteome</keyword>
<keyword evidence="6 10" id="KW-0812">Transmembrane</keyword>
<comment type="subcellular location">
    <subcellularLocation>
        <location evidence="10">Cell membrane</location>
    </subcellularLocation>
    <subcellularLocation>
        <location evidence="1">Endomembrane system</location>
        <topology evidence="1">Multi-pass membrane protein</topology>
    </subcellularLocation>
</comment>
<dbReference type="InterPro" id="IPR027005">
    <property type="entry name" value="PMT-like"/>
</dbReference>
<organism evidence="13 14">
    <name type="scientific">Corynebacterium urogenitale</name>
    <dbReference type="NCBI Taxonomy" id="2487892"/>
    <lineage>
        <taxon>Bacteria</taxon>
        <taxon>Bacillati</taxon>
        <taxon>Actinomycetota</taxon>
        <taxon>Actinomycetes</taxon>
        <taxon>Mycobacteriales</taxon>
        <taxon>Corynebacteriaceae</taxon>
        <taxon>Corynebacterium</taxon>
    </lineage>
</organism>
<dbReference type="UniPathway" id="UPA00378"/>
<evidence type="ECO:0000256" key="1">
    <source>
        <dbReference type="ARBA" id="ARBA00004127"/>
    </source>
</evidence>
<sequence length="520" mass="59226">MSTATATPPAARRRPLVAALSRWRMIQLGLLVMALATRLSMLHRPTDAGTPIFDEKHYAPQAWQMWRGWSGPFIGGIEDNPGFGLVVHPPLAKQMESLGMAIFGYSPLGWRIITALTAVAVILLIASIARRVSRSDMVGLLAGTLALCEGILFVTGRSAMLDHMQTLFVVAVAYCAVRDYEQMEQRFRKVWEQGRIHNHPYGPRMGFRWWRFTAGLALGASLSIKWSGLYYMAFFGVTVVAVDCLRRYRYRVNRPIRGTLLMDCWPAFASVVILPVALYFFSFRAWFASDSSVYRHAIESGQAEGFTGGPLVQMLPQSLQNFLYYQYSVLQFHTELTNSNGHIHPWESKPWSWLVSARSLMYYNPPADDEGMRHIVLLVGTPAIWWPCVPVLLWAMWCLVIRRDIRWLIPVVGFSAGFLPWLPNIDRQMYLFYAVNLAPFVVIALALAMGQLLRYRMDPPGTPAHKYGVITLWRRHTGAVLVVAYVMLVVWNFLFFLPMYTGMPMSTMDWISRIWLPSWA</sequence>
<comment type="function">
    <text evidence="10">Protein O-mannosyltransferase that catalyzes the transfer of a single mannose residue from a polyprenol phospho-mannosyl lipidic donor to the hydroxyl group of selected serine and threonine residues in acceptor proteins.</text>
</comment>
<dbReference type="RefSeq" id="WP_407923650.1">
    <property type="nucleotide sequence ID" value="NZ_CP045032.1"/>
</dbReference>
<keyword evidence="10" id="KW-1003">Cell membrane</keyword>
<evidence type="ECO:0000256" key="9">
    <source>
        <dbReference type="ARBA" id="ARBA00093617"/>
    </source>
</evidence>